<dbReference type="AlphaFoldDB" id="A0A978UJ64"/>
<gene>
    <name evidence="3" type="ORF">FEM48_Zijuj11G0133600</name>
</gene>
<comment type="caution">
    <text evidence="3">The sequence shown here is derived from an EMBL/GenBank/DDBJ whole genome shotgun (WGS) entry which is preliminary data.</text>
</comment>
<evidence type="ECO:0000256" key="2">
    <source>
        <dbReference type="SAM" id="MobiDB-lite"/>
    </source>
</evidence>
<sequence length="830" mass="92186">MAKEDEFEEWDKDFWDQVIEVEELVKSSSSISSAFPNPSSQQQQQPFLLHSPPFSSSTTSTFSSSQYLSHPPLPTHHQEPPTLIAAAPSSSHCYHHPLSYSPPRELSQRIAPSFGDPVPRSSNGIANCAPSFLPSAPSTCPSEIDKELEIERLKRELGRVSKHLSELEHECSKLKKERDKKEEPRDNVHLKNAKKDVLCHSKSTNLESGALTLDHTGVSRQFQDDVSLSSKDGCQVDIAASTCKGPGIQTNEADVCARGIINNDLPSCHDLSKKLLAIWGSPNDEKIGRNLISNLLVSCEPDFHDLFGFIGMDFPSKLRTDSQADRTSGNASRRALEAAKVSHLYSVLMKINNGMVELQALLEPLLDLCYLENVVIVHRCLRILRVFLKYLLSFKEKSGGRENVMVERLCSGINSPNPHKSESAENLLVGRDGASCAGYDPPLTTFLDAESLYKKGQGNPYIATSVSHVDWVCLFEKVLQIAMTNMEEFVRLEAVSIMNVILMESNAYMERDKFGHTVVFECVSQLLTKEAGLHVQKHAMQLLYLLLNCPDLLVTFCSGCTEGEYATSLEDNKKNTSASQKFSIILQGLADCLACHGNGLEALKVRRNAIVLLAFLASSGKSGFEILVHHRLFKDANFLMLILQLLVSEMDMEEGPKKKGMDMEDDSKEKEMDMEEGPKNEEVEIEEGPENKEDIKSAELSNSPEVSKERTLLIREALILLNRLVSSPAYSATALQLLTGSRDMATLTIDIANRIFLLREALILLNRLVSSTAYSAFALKLRTESRDMVTLTIDIANRPSPKDQPNGNSSNAMERLTIRDSEVVNLARIF</sequence>
<name>A0A978UJ64_ZIZJJ</name>
<protein>
    <submittedName>
        <fullName evidence="3">Uncharacterized protein</fullName>
    </submittedName>
</protein>
<evidence type="ECO:0000313" key="3">
    <source>
        <dbReference type="EMBL" id="KAH7514845.1"/>
    </source>
</evidence>
<dbReference type="Proteomes" id="UP000813462">
    <property type="component" value="Unassembled WGS sequence"/>
</dbReference>
<feature type="compositionally biased region" description="Basic and acidic residues" evidence="2">
    <location>
        <begin position="654"/>
        <end position="682"/>
    </location>
</feature>
<reference evidence="3" key="1">
    <citation type="journal article" date="2021" name="Front. Plant Sci.">
        <title>Chromosome-Scale Genome Assembly for Chinese Sour Jujube and Insights Into Its Genome Evolution and Domestication Signature.</title>
        <authorList>
            <person name="Shen L.-Y."/>
            <person name="Luo H."/>
            <person name="Wang X.-L."/>
            <person name="Wang X.-M."/>
            <person name="Qiu X.-J."/>
            <person name="Liu H."/>
            <person name="Zhou S.-S."/>
            <person name="Jia K.-H."/>
            <person name="Nie S."/>
            <person name="Bao Y.-T."/>
            <person name="Zhang R.-G."/>
            <person name="Yun Q.-Z."/>
            <person name="Chai Y.-H."/>
            <person name="Lu J.-Y."/>
            <person name="Li Y."/>
            <person name="Zhao S.-W."/>
            <person name="Mao J.-F."/>
            <person name="Jia S.-G."/>
            <person name="Mao Y.-M."/>
        </authorList>
    </citation>
    <scope>NUCLEOTIDE SEQUENCE</scope>
    <source>
        <strain evidence="3">AT0</strain>
        <tissue evidence="3">Leaf</tissue>
    </source>
</reference>
<feature type="region of interest" description="Disordered" evidence="2">
    <location>
        <begin position="653"/>
        <end position="701"/>
    </location>
</feature>
<keyword evidence="1" id="KW-0175">Coiled coil</keyword>
<evidence type="ECO:0000256" key="1">
    <source>
        <dbReference type="SAM" id="Coils"/>
    </source>
</evidence>
<evidence type="ECO:0000313" key="4">
    <source>
        <dbReference type="Proteomes" id="UP000813462"/>
    </source>
</evidence>
<feature type="region of interest" description="Disordered" evidence="2">
    <location>
        <begin position="30"/>
        <end position="88"/>
    </location>
</feature>
<feature type="coiled-coil region" evidence="1">
    <location>
        <begin position="150"/>
        <end position="184"/>
    </location>
</feature>
<dbReference type="SUPFAM" id="SSF48371">
    <property type="entry name" value="ARM repeat"/>
    <property type="match status" value="1"/>
</dbReference>
<dbReference type="PANTHER" id="PTHR35761">
    <property type="entry name" value="ATR INTERACTING PROTEIN"/>
    <property type="match status" value="1"/>
</dbReference>
<dbReference type="EMBL" id="JAEACU010000011">
    <property type="protein sequence ID" value="KAH7514845.1"/>
    <property type="molecule type" value="Genomic_DNA"/>
</dbReference>
<dbReference type="InterPro" id="IPR016024">
    <property type="entry name" value="ARM-type_fold"/>
</dbReference>
<dbReference type="GO" id="GO:0006974">
    <property type="term" value="P:DNA damage response"/>
    <property type="evidence" value="ECO:0007669"/>
    <property type="project" value="InterPro"/>
</dbReference>
<accession>A0A978UJ64</accession>
<feature type="compositionally biased region" description="Low complexity" evidence="2">
    <location>
        <begin position="30"/>
        <end position="65"/>
    </location>
</feature>
<dbReference type="InterPro" id="IPR044952">
    <property type="entry name" value="SUV2"/>
</dbReference>
<organism evidence="3 4">
    <name type="scientific">Ziziphus jujuba var. spinosa</name>
    <dbReference type="NCBI Taxonomy" id="714518"/>
    <lineage>
        <taxon>Eukaryota</taxon>
        <taxon>Viridiplantae</taxon>
        <taxon>Streptophyta</taxon>
        <taxon>Embryophyta</taxon>
        <taxon>Tracheophyta</taxon>
        <taxon>Spermatophyta</taxon>
        <taxon>Magnoliopsida</taxon>
        <taxon>eudicotyledons</taxon>
        <taxon>Gunneridae</taxon>
        <taxon>Pentapetalae</taxon>
        <taxon>rosids</taxon>
        <taxon>fabids</taxon>
        <taxon>Rosales</taxon>
        <taxon>Rhamnaceae</taxon>
        <taxon>Paliureae</taxon>
        <taxon>Ziziphus</taxon>
    </lineage>
</organism>
<proteinExistence type="predicted"/>
<dbReference type="PANTHER" id="PTHR35761:SF1">
    <property type="entry name" value="PROTEIN SENSITIVE TO UV 2"/>
    <property type="match status" value="1"/>
</dbReference>